<dbReference type="Gene3D" id="1.10.555.10">
    <property type="entry name" value="Rho GTPase activation protein"/>
    <property type="match status" value="1"/>
</dbReference>
<evidence type="ECO:0000256" key="3">
    <source>
        <dbReference type="SAM" id="MobiDB-lite"/>
    </source>
</evidence>
<dbReference type="InterPro" id="IPR008936">
    <property type="entry name" value="Rho_GTPase_activation_prot"/>
</dbReference>
<feature type="region of interest" description="Disordered" evidence="3">
    <location>
        <begin position="268"/>
        <end position="325"/>
    </location>
</feature>
<keyword evidence="1" id="KW-0343">GTPase activation</keyword>
<dbReference type="PROSITE" id="PS50238">
    <property type="entry name" value="RHOGAP"/>
    <property type="match status" value="1"/>
</dbReference>
<organism evidence="5 6">
    <name type="scientific">Megalops atlanticus</name>
    <name type="common">Tarpon</name>
    <name type="synonym">Clupea gigantea</name>
    <dbReference type="NCBI Taxonomy" id="7932"/>
    <lineage>
        <taxon>Eukaryota</taxon>
        <taxon>Metazoa</taxon>
        <taxon>Chordata</taxon>
        <taxon>Craniata</taxon>
        <taxon>Vertebrata</taxon>
        <taxon>Euteleostomi</taxon>
        <taxon>Actinopterygii</taxon>
        <taxon>Neopterygii</taxon>
        <taxon>Teleostei</taxon>
        <taxon>Elopiformes</taxon>
        <taxon>Megalopidae</taxon>
        <taxon>Megalops</taxon>
    </lineage>
</organism>
<keyword evidence="6" id="KW-1185">Reference proteome</keyword>
<dbReference type="InterPro" id="IPR047886">
    <property type="entry name" value="ARHGAP20-like_RhoGAP"/>
</dbReference>
<evidence type="ECO:0000259" key="4">
    <source>
        <dbReference type="PROSITE" id="PS50238"/>
    </source>
</evidence>
<dbReference type="AlphaFoldDB" id="A0A9D3T1C2"/>
<evidence type="ECO:0000256" key="2">
    <source>
        <dbReference type="ARBA" id="ARBA00022553"/>
    </source>
</evidence>
<dbReference type="CDD" id="cd04402">
    <property type="entry name" value="RhoGAP_ARHGAP20"/>
    <property type="match status" value="1"/>
</dbReference>
<dbReference type="InterPro" id="IPR000198">
    <property type="entry name" value="RhoGAP_dom"/>
</dbReference>
<protein>
    <recommendedName>
        <fullName evidence="4">Rho-GAP domain-containing protein</fullName>
    </recommendedName>
</protein>
<dbReference type="SUPFAM" id="SSF48350">
    <property type="entry name" value="GTPase activation domain, GAP"/>
    <property type="match status" value="1"/>
</dbReference>
<comment type="caution">
    <text evidence="5">The sequence shown here is derived from an EMBL/GenBank/DDBJ whole genome shotgun (WGS) entry which is preliminary data.</text>
</comment>
<dbReference type="PANTHER" id="PTHR23179">
    <property type="entry name" value="T-CELL ACTIVATION RHO GTPASE ACTIVATING PROTEIN-RELATED"/>
    <property type="match status" value="1"/>
</dbReference>
<name>A0A9D3T1C2_MEGAT</name>
<dbReference type="SMART" id="SM00324">
    <property type="entry name" value="RhoGAP"/>
    <property type="match status" value="1"/>
</dbReference>
<gene>
    <name evidence="5" type="ORF">MATL_G00158390</name>
</gene>
<evidence type="ECO:0000313" key="6">
    <source>
        <dbReference type="Proteomes" id="UP001046870"/>
    </source>
</evidence>
<feature type="compositionally biased region" description="Basic and acidic residues" evidence="3">
    <location>
        <begin position="444"/>
        <end position="458"/>
    </location>
</feature>
<accession>A0A9D3T1C2</accession>
<dbReference type="OrthoDB" id="27389at2759"/>
<reference evidence="5" key="1">
    <citation type="submission" date="2021-01" db="EMBL/GenBank/DDBJ databases">
        <authorList>
            <person name="Zahm M."/>
            <person name="Roques C."/>
            <person name="Cabau C."/>
            <person name="Klopp C."/>
            <person name="Donnadieu C."/>
            <person name="Jouanno E."/>
            <person name="Lampietro C."/>
            <person name="Louis A."/>
            <person name="Herpin A."/>
            <person name="Echchiki A."/>
            <person name="Berthelot C."/>
            <person name="Parey E."/>
            <person name="Roest-Crollius H."/>
            <person name="Braasch I."/>
            <person name="Postlethwait J."/>
            <person name="Bobe J."/>
            <person name="Montfort J."/>
            <person name="Bouchez O."/>
            <person name="Begum T."/>
            <person name="Mejri S."/>
            <person name="Adams A."/>
            <person name="Chen W.-J."/>
            <person name="Guiguen Y."/>
        </authorList>
    </citation>
    <scope>NUCLEOTIDE SEQUENCE</scope>
    <source>
        <strain evidence="5">YG-15Mar2019-1</strain>
        <tissue evidence="5">Brain</tissue>
    </source>
</reference>
<feature type="compositionally biased region" description="Low complexity" evidence="3">
    <location>
        <begin position="269"/>
        <end position="284"/>
    </location>
</feature>
<dbReference type="GO" id="GO:0007165">
    <property type="term" value="P:signal transduction"/>
    <property type="evidence" value="ECO:0007669"/>
    <property type="project" value="InterPro"/>
</dbReference>
<feature type="compositionally biased region" description="Low complexity" evidence="3">
    <location>
        <begin position="379"/>
        <end position="391"/>
    </location>
</feature>
<feature type="domain" description="Rho-GAP" evidence="4">
    <location>
        <begin position="68"/>
        <end position="250"/>
    </location>
</feature>
<proteinExistence type="predicted"/>
<dbReference type="GO" id="GO:0035023">
    <property type="term" value="P:regulation of Rho protein signal transduction"/>
    <property type="evidence" value="ECO:0007669"/>
    <property type="project" value="InterPro"/>
</dbReference>
<sequence>MKMLSVHTEGDAKTLPPSEEVCNAEGGTCQPCENGGANRWRNLILRLQKKSCSTAASDPDSRTQLFGQPLSSICDRDQRLPKPIRDVLSELWRRGPATEGVFRKAGSSKRLTEIKAQLNSGVHLATEDQPVTLLADLLKDFLRQLPGGLLGVLLYPTWMRAMGMEDIQDRCAELRLVAERLPRPNILLLQQLLSVLHQVSLHADSNRMDARNLAVCIAPNLLHLDHMSLDTVKEITVLTEFLIENCCEIFGSCLQTLLKQSGKAEQANSTDSLSSSCYDSAYDSSDPEAVAPPAREDEGTAVPSYPSISRRPARPLNRRCSEPAMLRSPGMRTLLKLARSQCDTAFEQKDRCNQNSHDSLPLPHCGQRTAIQPLRRSDSLSSSCYDSAYDSPNPEAVAREDEGTAAPSCPSNCRRPARPLNRRCTEPAMLRSPGMRTLLKLARGHGDAAFEQRDREGPDAEEFT</sequence>
<evidence type="ECO:0000313" key="5">
    <source>
        <dbReference type="EMBL" id="KAG7465879.1"/>
    </source>
</evidence>
<keyword evidence="2" id="KW-0597">Phosphoprotein</keyword>
<dbReference type="GO" id="GO:0005096">
    <property type="term" value="F:GTPase activator activity"/>
    <property type="evidence" value="ECO:0007669"/>
    <property type="project" value="UniProtKB-KW"/>
</dbReference>
<feature type="region of interest" description="Disordered" evidence="3">
    <location>
        <begin position="374"/>
        <end position="412"/>
    </location>
</feature>
<evidence type="ECO:0000256" key="1">
    <source>
        <dbReference type="ARBA" id="ARBA00022468"/>
    </source>
</evidence>
<dbReference type="Proteomes" id="UP001046870">
    <property type="component" value="Chromosome 13"/>
</dbReference>
<dbReference type="Pfam" id="PF00620">
    <property type="entry name" value="RhoGAP"/>
    <property type="match status" value="1"/>
</dbReference>
<dbReference type="PANTHER" id="PTHR23179:SF26">
    <property type="entry name" value="T-CELL ACTIVATION RHO GTPASE-ACTIVATING PROTEIN"/>
    <property type="match status" value="1"/>
</dbReference>
<dbReference type="EMBL" id="JAFDVH010000013">
    <property type="protein sequence ID" value="KAG7465879.1"/>
    <property type="molecule type" value="Genomic_DNA"/>
</dbReference>
<feature type="region of interest" description="Disordered" evidence="3">
    <location>
        <begin position="444"/>
        <end position="464"/>
    </location>
</feature>